<dbReference type="EMBL" id="JH993068">
    <property type="protein sequence ID" value="EKX36752.1"/>
    <property type="molecule type" value="Genomic_DNA"/>
</dbReference>
<dbReference type="GO" id="GO:1990904">
    <property type="term" value="C:ribonucleoprotein complex"/>
    <property type="evidence" value="ECO:0007669"/>
    <property type="project" value="UniProtKB-KW"/>
</dbReference>
<reference evidence="7" key="2">
    <citation type="submission" date="2012-11" db="EMBL/GenBank/DDBJ databases">
        <authorList>
            <person name="Kuo A."/>
            <person name="Curtis B.A."/>
            <person name="Tanifuji G."/>
            <person name="Burki F."/>
            <person name="Gruber A."/>
            <person name="Irimia M."/>
            <person name="Maruyama S."/>
            <person name="Arias M.C."/>
            <person name="Ball S.G."/>
            <person name="Gile G.H."/>
            <person name="Hirakawa Y."/>
            <person name="Hopkins J.F."/>
            <person name="Rensing S.A."/>
            <person name="Schmutz J."/>
            <person name="Symeonidi A."/>
            <person name="Elias M."/>
            <person name="Eveleigh R.J."/>
            <person name="Herman E.K."/>
            <person name="Klute M.J."/>
            <person name="Nakayama T."/>
            <person name="Obornik M."/>
            <person name="Reyes-Prieto A."/>
            <person name="Armbrust E.V."/>
            <person name="Aves S.J."/>
            <person name="Beiko R.G."/>
            <person name="Coutinho P."/>
            <person name="Dacks J.B."/>
            <person name="Durnford D.G."/>
            <person name="Fast N.M."/>
            <person name="Green B.R."/>
            <person name="Grisdale C."/>
            <person name="Hempe F."/>
            <person name="Henrissat B."/>
            <person name="Hoppner M.P."/>
            <person name="Ishida K.-I."/>
            <person name="Kim E."/>
            <person name="Koreny L."/>
            <person name="Kroth P.G."/>
            <person name="Liu Y."/>
            <person name="Malik S.-B."/>
            <person name="Maier U.G."/>
            <person name="McRose D."/>
            <person name="Mock T."/>
            <person name="Neilson J.A."/>
            <person name="Onodera N.T."/>
            <person name="Poole A.M."/>
            <person name="Pritham E.J."/>
            <person name="Richards T.A."/>
            <person name="Rocap G."/>
            <person name="Roy S.W."/>
            <person name="Sarai C."/>
            <person name="Schaack S."/>
            <person name="Shirato S."/>
            <person name="Slamovits C.H."/>
            <person name="Spencer D.F."/>
            <person name="Suzuki S."/>
            <person name="Worden A.Z."/>
            <person name="Zauner S."/>
            <person name="Barry K."/>
            <person name="Bell C."/>
            <person name="Bharti A.K."/>
            <person name="Crow J.A."/>
            <person name="Grimwood J."/>
            <person name="Kramer R."/>
            <person name="Lindquist E."/>
            <person name="Lucas S."/>
            <person name="Salamov A."/>
            <person name="McFadden G.I."/>
            <person name="Lane C.E."/>
            <person name="Keeling P.J."/>
            <person name="Gray M.W."/>
            <person name="Grigoriev I.V."/>
            <person name="Archibald J.M."/>
        </authorList>
    </citation>
    <scope>NUCLEOTIDE SEQUENCE</scope>
    <source>
        <strain evidence="7">CCMP2712</strain>
    </source>
</reference>
<organism evidence="5">
    <name type="scientific">Guillardia theta (strain CCMP2712)</name>
    <name type="common">Cryptophyte</name>
    <dbReference type="NCBI Taxonomy" id="905079"/>
    <lineage>
        <taxon>Eukaryota</taxon>
        <taxon>Cryptophyceae</taxon>
        <taxon>Pyrenomonadales</taxon>
        <taxon>Geminigeraceae</taxon>
        <taxon>Guillardia</taxon>
    </lineage>
</organism>
<evidence type="ECO:0000256" key="2">
    <source>
        <dbReference type="ARBA" id="ARBA00022980"/>
    </source>
</evidence>
<dbReference type="Proteomes" id="UP000011087">
    <property type="component" value="Unassembled WGS sequence"/>
</dbReference>
<protein>
    <recommendedName>
        <fullName evidence="8">50S ribosomal protein L27, chloroplastic</fullName>
    </recommendedName>
</protein>
<sequence>MGRTLQAPPTPHAPPVNIAMSALSMISRRWATKKAGGSSRNGRDSQPKMLGVKKLGGEQVTVGNIIIRQRGTKFRPGDNVGLGRDHTIFALTSGNVRFVWGGLRKQFTVSVVPHKQFGDLCCHRAFEAMKKNACDRAMGFLGQAKFAYGLAEGQDREEGLKKLGEVLTKVKAKIAEKNLFLVGPSPIVEGGEQSIAEKAKSAV</sequence>
<evidence type="ECO:0000313" key="6">
    <source>
        <dbReference type="EnsemblProtists" id="EKX36752"/>
    </source>
</evidence>
<dbReference type="PROSITE" id="PS00831">
    <property type="entry name" value="RIBOSOMAL_L27"/>
    <property type="match status" value="1"/>
</dbReference>
<reference evidence="5 7" key="1">
    <citation type="journal article" date="2012" name="Nature">
        <title>Algal genomes reveal evolutionary mosaicism and the fate of nucleomorphs.</title>
        <authorList>
            <consortium name="DOE Joint Genome Institute"/>
            <person name="Curtis B.A."/>
            <person name="Tanifuji G."/>
            <person name="Burki F."/>
            <person name="Gruber A."/>
            <person name="Irimia M."/>
            <person name="Maruyama S."/>
            <person name="Arias M.C."/>
            <person name="Ball S.G."/>
            <person name="Gile G.H."/>
            <person name="Hirakawa Y."/>
            <person name="Hopkins J.F."/>
            <person name="Kuo A."/>
            <person name="Rensing S.A."/>
            <person name="Schmutz J."/>
            <person name="Symeonidi A."/>
            <person name="Elias M."/>
            <person name="Eveleigh R.J."/>
            <person name="Herman E.K."/>
            <person name="Klute M.J."/>
            <person name="Nakayama T."/>
            <person name="Obornik M."/>
            <person name="Reyes-Prieto A."/>
            <person name="Armbrust E.V."/>
            <person name="Aves S.J."/>
            <person name="Beiko R.G."/>
            <person name="Coutinho P."/>
            <person name="Dacks J.B."/>
            <person name="Durnford D.G."/>
            <person name="Fast N.M."/>
            <person name="Green B.R."/>
            <person name="Grisdale C.J."/>
            <person name="Hempel F."/>
            <person name="Henrissat B."/>
            <person name="Hoppner M.P."/>
            <person name="Ishida K."/>
            <person name="Kim E."/>
            <person name="Koreny L."/>
            <person name="Kroth P.G."/>
            <person name="Liu Y."/>
            <person name="Malik S.B."/>
            <person name="Maier U.G."/>
            <person name="McRose D."/>
            <person name="Mock T."/>
            <person name="Neilson J.A."/>
            <person name="Onodera N.T."/>
            <person name="Poole A.M."/>
            <person name="Pritham E.J."/>
            <person name="Richards T.A."/>
            <person name="Rocap G."/>
            <person name="Roy S.W."/>
            <person name="Sarai C."/>
            <person name="Schaack S."/>
            <person name="Shirato S."/>
            <person name="Slamovits C.H."/>
            <person name="Spencer D.F."/>
            <person name="Suzuki S."/>
            <person name="Worden A.Z."/>
            <person name="Zauner S."/>
            <person name="Barry K."/>
            <person name="Bell C."/>
            <person name="Bharti A.K."/>
            <person name="Crow J.A."/>
            <person name="Grimwood J."/>
            <person name="Kramer R."/>
            <person name="Lindquist E."/>
            <person name="Lucas S."/>
            <person name="Salamov A."/>
            <person name="McFadden G.I."/>
            <person name="Lane C.E."/>
            <person name="Keeling P.J."/>
            <person name="Gray M.W."/>
            <person name="Grigoriev I.V."/>
            <person name="Archibald J.M."/>
        </authorList>
    </citation>
    <scope>NUCLEOTIDE SEQUENCE</scope>
    <source>
        <strain evidence="5 7">CCMP2712</strain>
    </source>
</reference>
<reference evidence="6" key="3">
    <citation type="submission" date="2016-03" db="UniProtKB">
        <authorList>
            <consortium name="EnsemblProtists"/>
        </authorList>
    </citation>
    <scope>IDENTIFICATION</scope>
</reference>
<dbReference type="InterPro" id="IPR018261">
    <property type="entry name" value="Ribosomal_bL27_CS"/>
</dbReference>
<evidence type="ECO:0000313" key="7">
    <source>
        <dbReference type="Proteomes" id="UP000011087"/>
    </source>
</evidence>
<evidence type="ECO:0000256" key="1">
    <source>
        <dbReference type="ARBA" id="ARBA00010797"/>
    </source>
</evidence>
<evidence type="ECO:0008006" key="8">
    <source>
        <dbReference type="Google" id="ProtNLM"/>
    </source>
</evidence>
<keyword evidence="7" id="KW-1185">Reference proteome</keyword>
<dbReference type="HAMAP" id="MF_00539">
    <property type="entry name" value="Ribosomal_bL27"/>
    <property type="match status" value="1"/>
</dbReference>
<proteinExistence type="inferred from homology"/>
<dbReference type="GO" id="GO:0003735">
    <property type="term" value="F:structural constituent of ribosome"/>
    <property type="evidence" value="ECO:0007669"/>
    <property type="project" value="InterPro"/>
</dbReference>
<dbReference type="SUPFAM" id="SSF110324">
    <property type="entry name" value="Ribosomal L27 protein-like"/>
    <property type="match status" value="1"/>
</dbReference>
<keyword evidence="3" id="KW-0687">Ribonucleoprotein</keyword>
<dbReference type="GO" id="GO:0006412">
    <property type="term" value="P:translation"/>
    <property type="evidence" value="ECO:0007669"/>
    <property type="project" value="InterPro"/>
</dbReference>
<comment type="similarity">
    <text evidence="1">Belongs to the bacterial ribosomal protein bL27 family.</text>
</comment>
<dbReference type="GeneID" id="17293524"/>
<dbReference type="PaxDb" id="55529-EKX36752"/>
<evidence type="ECO:0000256" key="3">
    <source>
        <dbReference type="ARBA" id="ARBA00023274"/>
    </source>
</evidence>
<dbReference type="PRINTS" id="PR00063">
    <property type="entry name" value="RIBOSOMALL27"/>
</dbReference>
<name>L1IKU9_GUITC</name>
<dbReference type="GO" id="GO:0005840">
    <property type="term" value="C:ribosome"/>
    <property type="evidence" value="ECO:0007669"/>
    <property type="project" value="UniProtKB-KW"/>
</dbReference>
<dbReference type="PANTHER" id="PTHR15893:SF0">
    <property type="entry name" value="LARGE RIBOSOMAL SUBUNIT PROTEIN BL27M"/>
    <property type="match status" value="1"/>
</dbReference>
<dbReference type="KEGG" id="gtt:GUITHDRAFT_117050"/>
<dbReference type="RefSeq" id="XP_005823732.1">
    <property type="nucleotide sequence ID" value="XM_005823675.1"/>
</dbReference>
<dbReference type="eggNOG" id="KOG4600">
    <property type="taxonomic scope" value="Eukaryota"/>
</dbReference>
<dbReference type="Gene3D" id="2.40.50.100">
    <property type="match status" value="1"/>
</dbReference>
<dbReference type="Pfam" id="PF01016">
    <property type="entry name" value="Ribosomal_L27"/>
    <property type="match status" value="1"/>
</dbReference>
<gene>
    <name evidence="5" type="ORF">GUITHDRAFT_117050</name>
</gene>
<dbReference type="EnsemblProtists" id="EKX36752">
    <property type="protein sequence ID" value="EKX36752"/>
    <property type="gene ID" value="GUITHDRAFT_117050"/>
</dbReference>
<evidence type="ECO:0000313" key="5">
    <source>
        <dbReference type="EMBL" id="EKX36752.1"/>
    </source>
</evidence>
<feature type="region of interest" description="Disordered" evidence="4">
    <location>
        <begin position="31"/>
        <end position="50"/>
    </location>
</feature>
<dbReference type="NCBIfam" id="TIGR00062">
    <property type="entry name" value="L27"/>
    <property type="match status" value="1"/>
</dbReference>
<dbReference type="FunFam" id="2.40.50.100:FF:000020">
    <property type="entry name" value="50S ribosomal protein L27"/>
    <property type="match status" value="1"/>
</dbReference>
<dbReference type="InterPro" id="IPR001684">
    <property type="entry name" value="Ribosomal_bL27"/>
</dbReference>
<dbReference type="STRING" id="905079.L1IKU9"/>
<dbReference type="AlphaFoldDB" id="L1IKU9"/>
<dbReference type="OrthoDB" id="1867012at2759"/>
<keyword evidence="2" id="KW-0689">Ribosomal protein</keyword>
<accession>L1IKU9</accession>
<dbReference type="HOGENOM" id="CLU_1351118_0_0_1"/>
<dbReference type="PANTHER" id="PTHR15893">
    <property type="entry name" value="RIBOSOMAL PROTEIN L27"/>
    <property type="match status" value="1"/>
</dbReference>
<evidence type="ECO:0000256" key="4">
    <source>
        <dbReference type="SAM" id="MobiDB-lite"/>
    </source>
</evidence>